<keyword evidence="1" id="KW-0547">Nucleotide-binding</keyword>
<dbReference type="Pfam" id="PF12705">
    <property type="entry name" value="PDDEXK_1"/>
    <property type="match status" value="1"/>
</dbReference>
<evidence type="ECO:0000256" key="5">
    <source>
        <dbReference type="ARBA" id="ARBA00022840"/>
    </source>
</evidence>
<dbReference type="AlphaFoldDB" id="A0AAW4X0J9"/>
<evidence type="ECO:0000256" key="6">
    <source>
        <dbReference type="ARBA" id="ARBA00023125"/>
    </source>
</evidence>
<organism evidence="9 10">
    <name type="scientific">Halanaerobium polyolivorans</name>
    <dbReference type="NCBI Taxonomy" id="2886943"/>
    <lineage>
        <taxon>Bacteria</taxon>
        <taxon>Bacillati</taxon>
        <taxon>Bacillota</taxon>
        <taxon>Clostridia</taxon>
        <taxon>Halanaerobiales</taxon>
        <taxon>Halanaerobiaceae</taxon>
        <taxon>Halanaerobium</taxon>
    </lineage>
</organism>
<keyword evidence="7" id="KW-0234">DNA repair</keyword>
<comment type="caution">
    <text evidence="9">The sequence shown here is derived from an EMBL/GenBank/DDBJ whole genome shotgun (WGS) entry which is preliminary data.</text>
</comment>
<keyword evidence="6" id="KW-0238">DNA-binding</keyword>
<evidence type="ECO:0000313" key="10">
    <source>
        <dbReference type="Proteomes" id="UP001199296"/>
    </source>
</evidence>
<keyword evidence="2" id="KW-0227">DNA damage</keyword>
<gene>
    <name evidence="9" type="ORF">LJ207_08385</name>
</gene>
<keyword evidence="10" id="KW-1185">Reference proteome</keyword>
<reference evidence="9 10" key="1">
    <citation type="submission" date="2021-10" db="EMBL/GenBank/DDBJ databases">
        <authorList>
            <person name="Grouzdev D.S."/>
            <person name="Pantiukh K.S."/>
            <person name="Krutkina M.S."/>
        </authorList>
    </citation>
    <scope>NUCLEOTIDE SEQUENCE [LARGE SCALE GENOMIC DNA]</scope>
    <source>
        <strain evidence="9 10">Z-7514</strain>
    </source>
</reference>
<accession>A0AAW4X0J9</accession>
<protein>
    <submittedName>
        <fullName evidence="9">PD-(D/E)XK nuclease family protein</fullName>
    </submittedName>
</protein>
<dbReference type="GO" id="GO:0005524">
    <property type="term" value="F:ATP binding"/>
    <property type="evidence" value="ECO:0007669"/>
    <property type="project" value="UniProtKB-KW"/>
</dbReference>
<dbReference type="GO" id="GO:0006281">
    <property type="term" value="P:DNA repair"/>
    <property type="evidence" value="ECO:0007669"/>
    <property type="project" value="UniProtKB-KW"/>
</dbReference>
<dbReference type="GO" id="GO:0004386">
    <property type="term" value="F:helicase activity"/>
    <property type="evidence" value="ECO:0007669"/>
    <property type="project" value="UniProtKB-KW"/>
</dbReference>
<proteinExistence type="predicted"/>
<evidence type="ECO:0000256" key="2">
    <source>
        <dbReference type="ARBA" id="ARBA00022763"/>
    </source>
</evidence>
<evidence type="ECO:0000256" key="7">
    <source>
        <dbReference type="ARBA" id="ARBA00023204"/>
    </source>
</evidence>
<evidence type="ECO:0000256" key="1">
    <source>
        <dbReference type="ARBA" id="ARBA00022741"/>
    </source>
</evidence>
<dbReference type="EMBL" id="JAJFAT010000010">
    <property type="protein sequence ID" value="MCC3145339.1"/>
    <property type="molecule type" value="Genomic_DNA"/>
</dbReference>
<sequence length="869" mass="103630">MEFNYLDYGENLIEQSVSLNKAELYVFTNFASMVEAQNYYDRNKELFSSESLFIMKEDLWDKLFLSDKTLIKEDKLKLIFYGVLSQSDKDFFKIDNYAESIDTAYEFFHFYELISQNRLALSEFELRVKWQQQRLERFEAIRKKYESYLRNNNLVDRNLKRDFKNFSPEYAADFDSINFINCLHFNDFDKEVLKRLEAAEKKVKIKLQLKENDFDESNLRIKSFTFPDYLNSELRIYQSKEKILQLFNLLAKINKQKETTEIIDLSEQENGIENILSPELIKFEKSIAFQETAIYSFLEEIFKNMLNFQFNREGFRLDLNQLLKSSYRQNFQLYYNLKAEDLQQLKSFANYEYVYLDQEKINNLANHKFERIISDLKHLKNIKDIESLLNFLKDLDIKVLQEDKYQNGDLEQFYDALLELNTISLLELDNNLKQERAKSEQIFKLLLNYLGFKKLRKNSKKENLQAVVKDLEKAPYKKREQLLMINANQANLPKEYRSNSFLSEADLKRLGLELKEVNYLKQKYDFFSTIFNTAQCDLFYIENVDNNITSSPFIEELKLRYELEDSEVEYQTKDQKNLLAELFIAASSKKEQDLLGEDLVKEDQMLLEKEDFPQAKLSLSHYRFENLKRCPFKFYMSNIANIESEKLEIDKELSMLMIGSIAHEFFEECIEKFAIPLENCSRSILETILKEKLEEYELQIHDYYKKYYHAILFENLIDSLFSLDKSIQKLVDKIVKVETEVSLRKHDIFKSEEGISAYINGRPDILIEAEAGSNYIIDLKTGSGSMEQLALYSLMLNFEDRDFSNTIKAIYKIMENDLDIDNRDREEKLELKIKEELTQLFEEKRYKTIYKSDCKKKCDYYEICRVVVK</sequence>
<evidence type="ECO:0000313" key="9">
    <source>
        <dbReference type="EMBL" id="MCC3145339.1"/>
    </source>
</evidence>
<dbReference type="RefSeq" id="WP_229345989.1">
    <property type="nucleotide sequence ID" value="NZ_JAJFAT010000010.1"/>
</dbReference>
<dbReference type="Proteomes" id="UP001199296">
    <property type="component" value="Unassembled WGS sequence"/>
</dbReference>
<feature type="domain" description="PD-(D/E)XK endonuclease-like" evidence="8">
    <location>
        <begin position="618"/>
        <end position="865"/>
    </location>
</feature>
<keyword evidence="3" id="KW-0378">Hydrolase</keyword>
<dbReference type="InterPro" id="IPR011604">
    <property type="entry name" value="PDDEXK-like_dom_sf"/>
</dbReference>
<keyword evidence="4" id="KW-0347">Helicase</keyword>
<keyword evidence="5" id="KW-0067">ATP-binding</keyword>
<evidence type="ECO:0000256" key="4">
    <source>
        <dbReference type="ARBA" id="ARBA00022806"/>
    </source>
</evidence>
<dbReference type="Gene3D" id="3.90.320.10">
    <property type="match status" value="1"/>
</dbReference>
<dbReference type="GO" id="GO:0016787">
    <property type="term" value="F:hydrolase activity"/>
    <property type="evidence" value="ECO:0007669"/>
    <property type="project" value="UniProtKB-KW"/>
</dbReference>
<evidence type="ECO:0000259" key="8">
    <source>
        <dbReference type="Pfam" id="PF12705"/>
    </source>
</evidence>
<dbReference type="InterPro" id="IPR038726">
    <property type="entry name" value="PDDEXK_AddAB-type"/>
</dbReference>
<dbReference type="GO" id="GO:0003677">
    <property type="term" value="F:DNA binding"/>
    <property type="evidence" value="ECO:0007669"/>
    <property type="project" value="UniProtKB-KW"/>
</dbReference>
<name>A0AAW4X0J9_9FIRM</name>
<evidence type="ECO:0000256" key="3">
    <source>
        <dbReference type="ARBA" id="ARBA00022801"/>
    </source>
</evidence>